<protein>
    <recommendedName>
        <fullName evidence="4">HPP family protein</fullName>
    </recommendedName>
</protein>
<evidence type="ECO:0008006" key="4">
    <source>
        <dbReference type="Google" id="ProtNLM"/>
    </source>
</evidence>
<proteinExistence type="predicted"/>
<gene>
    <name evidence="2" type="ORF">DFP98_11343</name>
</gene>
<sequence length="320" mass="36012">MSPLLFFGYEKEVRTMNVPVSKETIISYIAAIAFILSMVTASVIMNDHEIILPEIAAMAVAMWVYREAGWIRQPSKIFLAPSVTAALGFAINQLPFTYVVKVMLTLVFIMLFLRLVQSNLAPSIATGLLPLVMNANEWSFILSVFILTLILMFGVLIFGFSKGLEQKVKIHYKYMLVFLMLNFVWIALCWFAGYLQLAVIPPILVVVYESLQKPMYNGKVAFKQGLVLTISATVGTLLYFAIDSWILVTLVAMFLMLILLRVVGIRMPAAYAFPLLPFIFPRDIAAMLPVGALISSVFMFGAVLAYKKFEMKQREKLMQL</sequence>
<feature type="transmembrane region" description="Helical" evidence="1">
    <location>
        <begin position="25"/>
        <end position="44"/>
    </location>
</feature>
<feature type="transmembrane region" description="Helical" evidence="1">
    <location>
        <begin position="98"/>
        <end position="118"/>
    </location>
</feature>
<feature type="transmembrane region" description="Helical" evidence="1">
    <location>
        <begin position="172"/>
        <end position="200"/>
    </location>
</feature>
<reference evidence="2 3" key="1">
    <citation type="submission" date="2018-07" db="EMBL/GenBank/DDBJ databases">
        <title>Genomic Encyclopedia of Type Strains, Phase III (KMG-III): the genomes of soil and plant-associated and newly described type strains.</title>
        <authorList>
            <person name="Whitman W."/>
        </authorList>
    </citation>
    <scope>NUCLEOTIDE SEQUENCE [LARGE SCALE GENOMIC DNA]</scope>
    <source>
        <strain evidence="2 3">CECT 7287</strain>
    </source>
</reference>
<evidence type="ECO:0000313" key="2">
    <source>
        <dbReference type="EMBL" id="RED75983.1"/>
    </source>
</evidence>
<name>A0A3D9JPE1_9BACL</name>
<organism evidence="2 3">
    <name type="scientific">Cohnella phaseoli</name>
    <dbReference type="NCBI Taxonomy" id="456490"/>
    <lineage>
        <taxon>Bacteria</taxon>
        <taxon>Bacillati</taxon>
        <taxon>Bacillota</taxon>
        <taxon>Bacilli</taxon>
        <taxon>Bacillales</taxon>
        <taxon>Paenibacillaceae</taxon>
        <taxon>Cohnella</taxon>
    </lineage>
</organism>
<dbReference type="EMBL" id="QRDZ01000013">
    <property type="protein sequence ID" value="RED75983.1"/>
    <property type="molecule type" value="Genomic_DNA"/>
</dbReference>
<feature type="transmembrane region" description="Helical" evidence="1">
    <location>
        <begin position="284"/>
        <end position="306"/>
    </location>
</feature>
<feature type="transmembrane region" description="Helical" evidence="1">
    <location>
        <begin position="138"/>
        <end position="160"/>
    </location>
</feature>
<keyword evidence="1" id="KW-1133">Transmembrane helix</keyword>
<accession>A0A3D9JPE1</accession>
<evidence type="ECO:0000256" key="1">
    <source>
        <dbReference type="SAM" id="Phobius"/>
    </source>
</evidence>
<keyword evidence="3" id="KW-1185">Reference proteome</keyword>
<dbReference type="Proteomes" id="UP000256977">
    <property type="component" value="Unassembled WGS sequence"/>
</dbReference>
<evidence type="ECO:0000313" key="3">
    <source>
        <dbReference type="Proteomes" id="UP000256977"/>
    </source>
</evidence>
<comment type="caution">
    <text evidence="2">The sequence shown here is derived from an EMBL/GenBank/DDBJ whole genome shotgun (WGS) entry which is preliminary data.</text>
</comment>
<feature type="transmembrane region" description="Helical" evidence="1">
    <location>
        <begin position="245"/>
        <end position="264"/>
    </location>
</feature>
<keyword evidence="1" id="KW-0472">Membrane</keyword>
<dbReference type="AlphaFoldDB" id="A0A3D9JPE1"/>
<keyword evidence="1" id="KW-0812">Transmembrane</keyword>
<feature type="transmembrane region" description="Helical" evidence="1">
    <location>
        <begin position="220"/>
        <end position="240"/>
    </location>
</feature>